<dbReference type="Pfam" id="PF20297">
    <property type="entry name" value="MSSS"/>
    <property type="match status" value="1"/>
</dbReference>
<reference evidence="3" key="1">
    <citation type="submission" date="2019-08" db="EMBL/GenBank/DDBJ databases">
        <authorList>
            <person name="Kucharzyk K."/>
            <person name="Murdoch R.W."/>
            <person name="Higgins S."/>
            <person name="Loffler F."/>
        </authorList>
    </citation>
    <scope>NUCLEOTIDE SEQUENCE</scope>
</reference>
<feature type="region of interest" description="Disordered" evidence="1">
    <location>
        <begin position="159"/>
        <end position="191"/>
    </location>
</feature>
<dbReference type="InterPro" id="IPR002625">
    <property type="entry name" value="Smr_dom"/>
</dbReference>
<sequence>MATTHHNPIKSYALTTPNVETASMEFDAETLAPTYRLLMGIPGRSNALFIAERYGMPDEILRKARRTLEEQEVSVEEVIADLQERNAQLDLERKNLEMQRQEIEAFKKDYSERERKLEERVEKTLTSAEQKAASILSSAEEESRKMLRELDDLSRSVVQRDLHHKREKLREKRKELEEKEEKRSMGKATTAKRNLSVGDTVSIQGTSITGIVLSIKGNKAEVQAGALRMDVPLASLSLSSKKVRDAVPDTPIISSKRPENVPLSMMIRGMTIDEAMPLVERYLDRAMRAGYQSVEIIHGRGEGILRREVHQLCDNLSYVESYRLGGPGEGGYGVTIVTFKK</sequence>
<evidence type="ECO:0000313" key="3">
    <source>
        <dbReference type="EMBL" id="MPM78486.1"/>
    </source>
</evidence>
<dbReference type="InterPro" id="IPR045076">
    <property type="entry name" value="MutS"/>
</dbReference>
<dbReference type="GO" id="GO:0005524">
    <property type="term" value="F:ATP binding"/>
    <property type="evidence" value="ECO:0007669"/>
    <property type="project" value="InterPro"/>
</dbReference>
<accession>A0A645CN80</accession>
<organism evidence="3">
    <name type="scientific">bioreactor metagenome</name>
    <dbReference type="NCBI Taxonomy" id="1076179"/>
    <lineage>
        <taxon>unclassified sequences</taxon>
        <taxon>metagenomes</taxon>
        <taxon>ecological metagenomes</taxon>
    </lineage>
</organism>
<dbReference type="SMART" id="SM00463">
    <property type="entry name" value="SMR"/>
    <property type="match status" value="1"/>
</dbReference>
<dbReference type="GO" id="GO:0004519">
    <property type="term" value="F:endonuclease activity"/>
    <property type="evidence" value="ECO:0007669"/>
    <property type="project" value="UniProtKB-KW"/>
</dbReference>
<keyword evidence="3" id="KW-0378">Hydrolase</keyword>
<dbReference type="EMBL" id="VSSQ01028679">
    <property type="protein sequence ID" value="MPM78486.1"/>
    <property type="molecule type" value="Genomic_DNA"/>
</dbReference>
<dbReference type="PANTHER" id="PTHR48466">
    <property type="entry name" value="OS10G0509000 PROTEIN-RELATED"/>
    <property type="match status" value="1"/>
</dbReference>
<dbReference type="InterPro" id="IPR027417">
    <property type="entry name" value="P-loop_NTPase"/>
</dbReference>
<dbReference type="EC" id="3.1.-.-" evidence="3"/>
<dbReference type="PROSITE" id="PS50828">
    <property type="entry name" value="SMR"/>
    <property type="match status" value="1"/>
</dbReference>
<gene>
    <name evidence="3" type="primary">mutS2_47</name>
    <name evidence="3" type="ORF">SDC9_125497</name>
</gene>
<comment type="caution">
    <text evidence="3">The sequence shown here is derived from an EMBL/GenBank/DDBJ whole genome shotgun (WGS) entry which is preliminary data.</text>
</comment>
<name>A0A645CN80_9ZZZZ</name>
<dbReference type="InterPro" id="IPR046893">
    <property type="entry name" value="MSSS"/>
</dbReference>
<dbReference type="GO" id="GO:0006298">
    <property type="term" value="P:mismatch repair"/>
    <property type="evidence" value="ECO:0007669"/>
    <property type="project" value="InterPro"/>
</dbReference>
<feature type="domain" description="Smr" evidence="2">
    <location>
        <begin position="268"/>
        <end position="340"/>
    </location>
</feature>
<dbReference type="GO" id="GO:0140664">
    <property type="term" value="F:ATP-dependent DNA damage sensor activity"/>
    <property type="evidence" value="ECO:0007669"/>
    <property type="project" value="InterPro"/>
</dbReference>
<dbReference type="InterPro" id="IPR036063">
    <property type="entry name" value="Smr_dom_sf"/>
</dbReference>
<protein>
    <submittedName>
        <fullName evidence="3">Endonuclease MutS2</fullName>
        <ecNumber evidence="3">3.1.-.-</ecNumber>
    </submittedName>
</protein>
<evidence type="ECO:0000256" key="1">
    <source>
        <dbReference type="SAM" id="MobiDB-lite"/>
    </source>
</evidence>
<dbReference type="AlphaFoldDB" id="A0A645CN80"/>
<dbReference type="Gene3D" id="3.30.1370.110">
    <property type="match status" value="1"/>
</dbReference>
<keyword evidence="3" id="KW-0255">Endonuclease</keyword>
<dbReference type="Gene3D" id="3.40.50.300">
    <property type="entry name" value="P-loop containing nucleotide triphosphate hydrolases"/>
    <property type="match status" value="1"/>
</dbReference>
<proteinExistence type="predicted"/>
<dbReference type="Pfam" id="PF01713">
    <property type="entry name" value="Smr"/>
    <property type="match status" value="1"/>
</dbReference>
<feature type="compositionally biased region" description="Basic and acidic residues" evidence="1">
    <location>
        <begin position="168"/>
        <end position="184"/>
    </location>
</feature>
<dbReference type="SUPFAM" id="SSF160443">
    <property type="entry name" value="SMR domain-like"/>
    <property type="match status" value="1"/>
</dbReference>
<evidence type="ECO:0000259" key="2">
    <source>
        <dbReference type="PROSITE" id="PS50828"/>
    </source>
</evidence>
<keyword evidence="3" id="KW-0540">Nuclease</keyword>
<dbReference type="PANTHER" id="PTHR48466:SF2">
    <property type="entry name" value="OS10G0509000 PROTEIN"/>
    <property type="match status" value="1"/>
</dbReference>
<dbReference type="GO" id="GO:0016787">
    <property type="term" value="F:hydrolase activity"/>
    <property type="evidence" value="ECO:0007669"/>
    <property type="project" value="UniProtKB-KW"/>
</dbReference>
<dbReference type="GO" id="GO:0030983">
    <property type="term" value="F:mismatched DNA binding"/>
    <property type="evidence" value="ECO:0007669"/>
    <property type="project" value="InterPro"/>
</dbReference>